<dbReference type="RefSeq" id="WP_345248489.1">
    <property type="nucleotide sequence ID" value="NZ_BAABFO010000007.1"/>
</dbReference>
<dbReference type="PANTHER" id="PTHR43353:SF5">
    <property type="entry name" value="SUCCINATE-SEMIALDEHYDE DEHYDROGENASE, MITOCHONDRIAL"/>
    <property type="match status" value="1"/>
</dbReference>
<dbReference type="PROSITE" id="PS00070">
    <property type="entry name" value="ALDEHYDE_DEHYDR_CYS"/>
    <property type="match status" value="1"/>
</dbReference>
<reference evidence="5" key="1">
    <citation type="journal article" date="2019" name="Int. J. Syst. Evol. Microbiol.">
        <title>The Global Catalogue of Microorganisms (GCM) 10K type strain sequencing project: providing services to taxonomists for standard genome sequencing and annotation.</title>
        <authorList>
            <consortium name="The Broad Institute Genomics Platform"/>
            <consortium name="The Broad Institute Genome Sequencing Center for Infectious Disease"/>
            <person name="Wu L."/>
            <person name="Ma J."/>
        </authorList>
    </citation>
    <scope>NUCLEOTIDE SEQUENCE [LARGE SCALE GENOMIC DNA]</scope>
    <source>
        <strain evidence="5">JCM 17666</strain>
    </source>
</reference>
<comment type="similarity">
    <text evidence="1">Belongs to the aldehyde dehydrogenase family.</text>
</comment>
<proteinExistence type="inferred from homology"/>
<accession>A0ABP8GUU8</accession>
<dbReference type="InterPro" id="IPR050740">
    <property type="entry name" value="Aldehyde_DH_Superfamily"/>
</dbReference>
<keyword evidence="2" id="KW-0560">Oxidoreductase</keyword>
<dbReference type="Pfam" id="PF00171">
    <property type="entry name" value="Aldedh"/>
    <property type="match status" value="1"/>
</dbReference>
<dbReference type="InterPro" id="IPR016162">
    <property type="entry name" value="Ald_DH_N"/>
</dbReference>
<dbReference type="InterPro" id="IPR016160">
    <property type="entry name" value="Ald_DH_CS_CYS"/>
</dbReference>
<dbReference type="InterPro" id="IPR016161">
    <property type="entry name" value="Ald_DH/histidinol_DH"/>
</dbReference>
<feature type="domain" description="Aldehyde dehydrogenase" evidence="3">
    <location>
        <begin position="23"/>
        <end position="483"/>
    </location>
</feature>
<evidence type="ECO:0000259" key="3">
    <source>
        <dbReference type="Pfam" id="PF00171"/>
    </source>
</evidence>
<dbReference type="EMBL" id="BAABFO010000007">
    <property type="protein sequence ID" value="GAA4330308.1"/>
    <property type="molecule type" value="Genomic_DNA"/>
</dbReference>
<dbReference type="InterPro" id="IPR015590">
    <property type="entry name" value="Aldehyde_DH_dom"/>
</dbReference>
<dbReference type="Proteomes" id="UP001501671">
    <property type="component" value="Unassembled WGS sequence"/>
</dbReference>
<evidence type="ECO:0000313" key="4">
    <source>
        <dbReference type="EMBL" id="GAA4330308.1"/>
    </source>
</evidence>
<sequence length="488" mass="51091">MTLSSNDVPSAFSDLRMLIDGRWTAGSGMAGEPVFNPATEGALGRLPHAGPDDLERAVAAAARSFDAWAATPACERRQVLLQAARLLASRIDAIARILTLEQGKPLAEARAELAAAIEVFEWYAEETRRLYGRVIPARSRAVAQVVQHEPVGPVAAFTPWNFPALTPARKIAGALAAGCTVVLKPSEETPATALELARACVDAGLPAGVLNVVFGVPAQVSEYLVRHAAIRKITFTGSIPVGKHLAQLAAAHGLKRCTLELGGHAPVLVFDDAQIEQAARVCAAGRFRNAGQVCVAPSRFYVQRGVAERFTAELAAAARLLVPGDGLDPAATMGPLANPRRLAAMQRYVEDALAAGGRVETGGRRLDRPGHFFEPTVLGGMPDRAAAMCEETFGPIAPVTVFDTPDEALARANALPYGLAAYAFTESPRTAAAVARGLSAGMVGINHLAVSLAEAPFGGVRESGYGSEGGTEGLDAYLSPKFVTHLSA</sequence>
<name>A0ABP8GUU8_9BURK</name>
<dbReference type="CDD" id="cd07103">
    <property type="entry name" value="ALDH_F5_SSADH_GabD"/>
    <property type="match status" value="1"/>
</dbReference>
<evidence type="ECO:0000313" key="5">
    <source>
        <dbReference type="Proteomes" id="UP001501671"/>
    </source>
</evidence>
<comment type="caution">
    <text evidence="4">The sequence shown here is derived from an EMBL/GenBank/DDBJ whole genome shotgun (WGS) entry which is preliminary data.</text>
</comment>
<organism evidence="4 5">
    <name type="scientific">Pigmentiphaga soli</name>
    <dbReference type="NCBI Taxonomy" id="1007095"/>
    <lineage>
        <taxon>Bacteria</taxon>
        <taxon>Pseudomonadati</taxon>
        <taxon>Pseudomonadota</taxon>
        <taxon>Betaproteobacteria</taxon>
        <taxon>Burkholderiales</taxon>
        <taxon>Alcaligenaceae</taxon>
        <taxon>Pigmentiphaga</taxon>
    </lineage>
</organism>
<evidence type="ECO:0000256" key="1">
    <source>
        <dbReference type="ARBA" id="ARBA00009986"/>
    </source>
</evidence>
<protein>
    <submittedName>
        <fullName evidence="4">NAD-dependent succinate-semialdehyde dehydrogenase</fullName>
    </submittedName>
</protein>
<dbReference type="PANTHER" id="PTHR43353">
    <property type="entry name" value="SUCCINATE-SEMIALDEHYDE DEHYDROGENASE, MITOCHONDRIAL"/>
    <property type="match status" value="1"/>
</dbReference>
<dbReference type="InterPro" id="IPR016163">
    <property type="entry name" value="Ald_DH_C"/>
</dbReference>
<gene>
    <name evidence="4" type="ORF">GCM10023144_17900</name>
</gene>
<dbReference type="Gene3D" id="3.40.605.10">
    <property type="entry name" value="Aldehyde Dehydrogenase, Chain A, domain 1"/>
    <property type="match status" value="1"/>
</dbReference>
<dbReference type="Gene3D" id="3.40.309.10">
    <property type="entry name" value="Aldehyde Dehydrogenase, Chain A, domain 2"/>
    <property type="match status" value="1"/>
</dbReference>
<evidence type="ECO:0000256" key="2">
    <source>
        <dbReference type="ARBA" id="ARBA00023002"/>
    </source>
</evidence>
<keyword evidence="5" id="KW-1185">Reference proteome</keyword>
<dbReference type="SUPFAM" id="SSF53720">
    <property type="entry name" value="ALDH-like"/>
    <property type="match status" value="1"/>
</dbReference>